<feature type="domain" description="N-acetyltransferase" evidence="1">
    <location>
        <begin position="23"/>
        <end position="124"/>
    </location>
</feature>
<gene>
    <name evidence="2" type="ORF">Lsed01_00380</name>
</gene>
<reference evidence="2 3" key="1">
    <citation type="submission" date="2024-02" db="EMBL/GenBank/DDBJ databases">
        <title>Lysinimicrobium sediminis NBRC 112286.</title>
        <authorList>
            <person name="Ichikawa N."/>
            <person name="Katano-Makiyama Y."/>
            <person name="Hidaka K."/>
        </authorList>
    </citation>
    <scope>NUCLEOTIDE SEQUENCE [LARGE SCALE GENOMIC DNA]</scope>
    <source>
        <strain evidence="2 3">NBRC 112286</strain>
    </source>
</reference>
<evidence type="ECO:0000259" key="1">
    <source>
        <dbReference type="Pfam" id="PF13302"/>
    </source>
</evidence>
<name>A0ABP9WG31_9MICO</name>
<dbReference type="Pfam" id="PF13302">
    <property type="entry name" value="Acetyltransf_3"/>
    <property type="match status" value="1"/>
</dbReference>
<evidence type="ECO:0000313" key="3">
    <source>
        <dbReference type="Proteomes" id="UP001426770"/>
    </source>
</evidence>
<comment type="caution">
    <text evidence="2">The sequence shown here is derived from an EMBL/GenBank/DDBJ whole genome shotgun (WGS) entry which is preliminary data.</text>
</comment>
<proteinExistence type="predicted"/>
<dbReference type="SUPFAM" id="SSF55729">
    <property type="entry name" value="Acyl-CoA N-acyltransferases (Nat)"/>
    <property type="match status" value="1"/>
</dbReference>
<dbReference type="InterPro" id="IPR000182">
    <property type="entry name" value="GNAT_dom"/>
</dbReference>
<dbReference type="EMBL" id="BAABRR010000001">
    <property type="protein sequence ID" value="GAA5517963.1"/>
    <property type="molecule type" value="Genomic_DNA"/>
</dbReference>
<evidence type="ECO:0000313" key="2">
    <source>
        <dbReference type="EMBL" id="GAA5517963.1"/>
    </source>
</evidence>
<dbReference type="InterPro" id="IPR016181">
    <property type="entry name" value="Acyl_CoA_acyltransferase"/>
</dbReference>
<keyword evidence="3" id="KW-1185">Reference proteome</keyword>
<accession>A0ABP9WG31</accession>
<dbReference type="Proteomes" id="UP001426770">
    <property type="component" value="Unassembled WGS sequence"/>
</dbReference>
<sequence>MTDAWLPAGFDHPRRVDLVDGVHLRPIRAEDVDIDMVTVMANRDMLWAMYGEAWEWPPADMTHEQDREDLARHAREMEAHESFNYAVLTSAEDRLLGCVYIDPLPAGSDGQPAAEVSWWIAADAPKPWRAALDAFVPRWIASAWPFGEVSTPFQHPRSGA</sequence>
<organism evidence="2 3">
    <name type="scientific">Demequina sediminis</name>
    <dbReference type="NCBI Taxonomy" id="1930058"/>
    <lineage>
        <taxon>Bacteria</taxon>
        <taxon>Bacillati</taxon>
        <taxon>Actinomycetota</taxon>
        <taxon>Actinomycetes</taxon>
        <taxon>Micrococcales</taxon>
        <taxon>Demequinaceae</taxon>
        <taxon>Demequina</taxon>
    </lineage>
</organism>
<dbReference type="RefSeq" id="WP_286216037.1">
    <property type="nucleotide sequence ID" value="NZ_AP027736.1"/>
</dbReference>
<protein>
    <recommendedName>
        <fullName evidence="1">N-acetyltransferase domain-containing protein</fullName>
    </recommendedName>
</protein>
<dbReference type="Gene3D" id="3.40.630.30">
    <property type="match status" value="1"/>
</dbReference>